<organism evidence="2 3">
    <name type="scientific">Actinomadura monticuli</name>
    <dbReference type="NCBI Taxonomy" id="3097367"/>
    <lineage>
        <taxon>Bacteria</taxon>
        <taxon>Bacillati</taxon>
        <taxon>Actinomycetota</taxon>
        <taxon>Actinomycetes</taxon>
        <taxon>Streptosporangiales</taxon>
        <taxon>Thermomonosporaceae</taxon>
        <taxon>Actinomadura</taxon>
    </lineage>
</organism>
<evidence type="ECO:0000256" key="1">
    <source>
        <dbReference type="SAM" id="MobiDB-lite"/>
    </source>
</evidence>
<feature type="compositionally biased region" description="Low complexity" evidence="1">
    <location>
        <begin position="42"/>
        <end position="54"/>
    </location>
</feature>
<dbReference type="EMBL" id="JAXCEI010000001">
    <property type="protein sequence ID" value="MFA1537333.1"/>
    <property type="molecule type" value="Genomic_DNA"/>
</dbReference>
<feature type="region of interest" description="Disordered" evidence="1">
    <location>
        <begin position="25"/>
        <end position="60"/>
    </location>
</feature>
<protein>
    <submittedName>
        <fullName evidence="2">Uncharacterized protein</fullName>
    </submittedName>
</protein>
<evidence type="ECO:0000313" key="2">
    <source>
        <dbReference type="EMBL" id="MFA1537333.1"/>
    </source>
</evidence>
<proteinExistence type="predicted"/>
<dbReference type="RefSeq" id="WP_371946693.1">
    <property type="nucleotide sequence ID" value="NZ_JAXCEI010000001.1"/>
</dbReference>
<evidence type="ECO:0000313" key="3">
    <source>
        <dbReference type="Proteomes" id="UP001569963"/>
    </source>
</evidence>
<reference evidence="2 3" key="1">
    <citation type="submission" date="2023-11" db="EMBL/GenBank/DDBJ databases">
        <title>Actinomadura monticuli sp. nov., isolated from volcanic ash.</title>
        <authorList>
            <person name="Lee S.D."/>
            <person name="Yang H."/>
            <person name="Kim I.S."/>
        </authorList>
    </citation>
    <scope>NUCLEOTIDE SEQUENCE [LARGE SCALE GENOMIC DNA]</scope>
    <source>
        <strain evidence="2 3">DLS-62</strain>
    </source>
</reference>
<comment type="caution">
    <text evidence="2">The sequence shown here is derived from an EMBL/GenBank/DDBJ whole genome shotgun (WGS) entry which is preliminary data.</text>
</comment>
<dbReference type="Proteomes" id="UP001569963">
    <property type="component" value="Unassembled WGS sequence"/>
</dbReference>
<name>A0ABV4Q2F0_9ACTN</name>
<sequence>MPDDPGTLRSTPQALRDYALIADGERMRDLHHHGPHHGGTGRPAAAPPGSAGAGRARRAYGRTPAARALDLAFDLAEGEFRDLVLEIADGSCEEVRDLDPDALWDATERDWREAAPSYADTIAPATPG</sequence>
<gene>
    <name evidence="2" type="ORF">SM611_00165</name>
</gene>
<keyword evidence="3" id="KW-1185">Reference proteome</keyword>
<accession>A0ABV4Q2F0</accession>